<evidence type="ECO:0000313" key="5">
    <source>
        <dbReference type="Proteomes" id="UP000663570"/>
    </source>
</evidence>
<evidence type="ECO:0000313" key="4">
    <source>
        <dbReference type="EMBL" id="QSI79083.1"/>
    </source>
</evidence>
<dbReference type="SUPFAM" id="SSF102405">
    <property type="entry name" value="MCP/YpsA-like"/>
    <property type="match status" value="1"/>
</dbReference>
<dbReference type="InterPro" id="IPR036388">
    <property type="entry name" value="WH-like_DNA-bd_sf"/>
</dbReference>
<name>A0ABX7MCT8_9RHOO</name>
<keyword evidence="5" id="KW-1185">Reference proteome</keyword>
<dbReference type="PANTHER" id="PTHR43022">
    <property type="entry name" value="PROTEIN SMF"/>
    <property type="match status" value="1"/>
</dbReference>
<reference evidence="4 5" key="1">
    <citation type="submission" date="2021-02" db="EMBL/GenBank/DDBJ databases">
        <title>Niveibacterium changnyeongensis HC41.</title>
        <authorList>
            <person name="Kang M."/>
        </authorList>
    </citation>
    <scope>NUCLEOTIDE SEQUENCE [LARGE SCALE GENOMIC DNA]</scope>
    <source>
        <strain evidence="4 5">HC41</strain>
    </source>
</reference>
<dbReference type="InterPro" id="IPR041614">
    <property type="entry name" value="DprA_WH"/>
</dbReference>
<dbReference type="NCBIfam" id="TIGR00732">
    <property type="entry name" value="dprA"/>
    <property type="match status" value="1"/>
</dbReference>
<sequence>MDDTADLAAWLRLTLIPGVGPEKQRALLAAFGLPEAVFASGRRAVAGVVGEALAARLFDTDNAAAVDAALAWASQPGNTLLTLADAQYPAALLQAVDPPLLLYVKGQVALLGRRALAVVGSRSATAQGISNAEAFSRALSEAGLTIVSGLALGIDAAAHRGALDGAGSTVAFIGTGADRIYPARNAPLAHRIAEAGAIVSEFPLGTPSVAHNFPRRNRLIAGLAQGVLVVEAAPASGSLITARLAGELGREVFAIPGSIHSPLSKGCHHLIKQGAKLVESAQDVLDELRWQEGVAPALAAPNTAAQEGGTVGAEAQVLDALGFDPVDPDTLCTRSKLTPDALFAILLELELAGRVARLPGGRFQRLQ</sequence>
<dbReference type="InterPro" id="IPR010994">
    <property type="entry name" value="RuvA_2-like"/>
</dbReference>
<feature type="domain" description="Smf/DprA SLOG" evidence="2">
    <location>
        <begin position="80"/>
        <end position="288"/>
    </location>
</feature>
<dbReference type="Gene3D" id="3.40.50.450">
    <property type="match status" value="1"/>
</dbReference>
<dbReference type="SUPFAM" id="SSF47781">
    <property type="entry name" value="RuvA domain 2-like"/>
    <property type="match status" value="1"/>
</dbReference>
<dbReference type="Pfam" id="PF17782">
    <property type="entry name" value="WHD_DprA"/>
    <property type="match status" value="1"/>
</dbReference>
<feature type="domain" description="DprA winged helix" evidence="3">
    <location>
        <begin position="307"/>
        <end position="361"/>
    </location>
</feature>
<evidence type="ECO:0000256" key="1">
    <source>
        <dbReference type="ARBA" id="ARBA00006525"/>
    </source>
</evidence>
<comment type="similarity">
    <text evidence="1">Belongs to the DprA/Smf family.</text>
</comment>
<gene>
    <name evidence="4" type="primary">dprA</name>
    <name evidence="4" type="ORF">JY500_01190</name>
</gene>
<dbReference type="InterPro" id="IPR057666">
    <property type="entry name" value="DrpA_SLOG"/>
</dbReference>
<dbReference type="Gene3D" id="1.10.10.10">
    <property type="entry name" value="Winged helix-like DNA-binding domain superfamily/Winged helix DNA-binding domain"/>
    <property type="match status" value="1"/>
</dbReference>
<accession>A0ABX7MCT8</accession>
<protein>
    <submittedName>
        <fullName evidence="4">DNA-processing protein DprA</fullName>
    </submittedName>
</protein>
<dbReference type="InterPro" id="IPR003488">
    <property type="entry name" value="DprA"/>
</dbReference>
<dbReference type="Pfam" id="PF02481">
    <property type="entry name" value="DNA_processg_A"/>
    <property type="match status" value="1"/>
</dbReference>
<organism evidence="4 5">
    <name type="scientific">Niveibacterium microcysteis</name>
    <dbReference type="NCBI Taxonomy" id="2811415"/>
    <lineage>
        <taxon>Bacteria</taxon>
        <taxon>Pseudomonadati</taxon>
        <taxon>Pseudomonadota</taxon>
        <taxon>Betaproteobacteria</taxon>
        <taxon>Rhodocyclales</taxon>
        <taxon>Rhodocyclaceae</taxon>
        <taxon>Niveibacterium</taxon>
    </lineage>
</organism>
<proteinExistence type="inferred from homology"/>
<dbReference type="Proteomes" id="UP000663570">
    <property type="component" value="Chromosome"/>
</dbReference>
<dbReference type="PANTHER" id="PTHR43022:SF1">
    <property type="entry name" value="PROTEIN SMF"/>
    <property type="match status" value="1"/>
</dbReference>
<evidence type="ECO:0000259" key="3">
    <source>
        <dbReference type="Pfam" id="PF17782"/>
    </source>
</evidence>
<evidence type="ECO:0000259" key="2">
    <source>
        <dbReference type="Pfam" id="PF02481"/>
    </source>
</evidence>
<dbReference type="EMBL" id="CP071060">
    <property type="protein sequence ID" value="QSI79083.1"/>
    <property type="molecule type" value="Genomic_DNA"/>
</dbReference>